<evidence type="ECO:0000256" key="3">
    <source>
        <dbReference type="ARBA" id="ARBA00018863"/>
    </source>
</evidence>
<dbReference type="GO" id="GO:0005874">
    <property type="term" value="C:microtubule"/>
    <property type="evidence" value="ECO:0007669"/>
    <property type="project" value="UniProtKB-KW"/>
</dbReference>
<dbReference type="GO" id="GO:0045504">
    <property type="term" value="F:dynein heavy chain binding"/>
    <property type="evidence" value="ECO:0007669"/>
    <property type="project" value="TreeGrafter"/>
</dbReference>
<evidence type="ECO:0000256" key="6">
    <source>
        <dbReference type="ARBA" id="ARBA00022701"/>
    </source>
</evidence>
<dbReference type="Proteomes" id="UP001314205">
    <property type="component" value="Unassembled WGS sequence"/>
</dbReference>
<evidence type="ECO:0000256" key="5">
    <source>
        <dbReference type="ARBA" id="ARBA00022490"/>
    </source>
</evidence>
<dbReference type="PANTHER" id="PTHR13236:SF0">
    <property type="entry name" value="CYTOPLASMIC DYNEIN 2 LIGHT INTERMEDIATE CHAIN 1"/>
    <property type="match status" value="1"/>
</dbReference>
<dbReference type="PANTHER" id="PTHR13236">
    <property type="entry name" value="DYNEIN 2 LIGHT INTERMEDIATE CHAIN, ISOFORM 2"/>
    <property type="match status" value="1"/>
</dbReference>
<comment type="caution">
    <text evidence="13">The sequence shown here is derived from an EMBL/GenBank/DDBJ whole genome shotgun (WGS) entry which is preliminary data.</text>
</comment>
<dbReference type="EMBL" id="CAVLGL010000126">
    <property type="protein sequence ID" value="CAK1601068.1"/>
    <property type="molecule type" value="Genomic_DNA"/>
</dbReference>
<dbReference type="GO" id="GO:0035721">
    <property type="term" value="P:intraciliary retrograde transport"/>
    <property type="evidence" value="ECO:0007669"/>
    <property type="project" value="InterPro"/>
</dbReference>
<evidence type="ECO:0000256" key="2">
    <source>
        <dbReference type="ARBA" id="ARBA00006831"/>
    </source>
</evidence>
<comment type="similarity">
    <text evidence="2">Belongs to the dynein light intermediate chain family.</text>
</comment>
<keyword evidence="4" id="KW-0217">Developmental protein</keyword>
<evidence type="ECO:0000256" key="11">
    <source>
        <dbReference type="ARBA" id="ARBA00023212"/>
    </source>
</evidence>
<evidence type="ECO:0000256" key="4">
    <source>
        <dbReference type="ARBA" id="ARBA00022473"/>
    </source>
</evidence>
<keyword evidence="8" id="KW-0243">Dynein</keyword>
<dbReference type="SUPFAM" id="SSF52540">
    <property type="entry name" value="P-loop containing nucleoside triphosphate hydrolases"/>
    <property type="match status" value="1"/>
</dbReference>
<dbReference type="AlphaFoldDB" id="A0AAV1M1A2"/>
<keyword evidence="14" id="KW-1185">Reference proteome</keyword>
<gene>
    <name evidence="13" type="ORF">PARMNEM_LOCUS19747</name>
</gene>
<evidence type="ECO:0000256" key="10">
    <source>
        <dbReference type="ARBA" id="ARBA00023175"/>
    </source>
</evidence>
<evidence type="ECO:0000256" key="12">
    <source>
        <dbReference type="ARBA" id="ARBA00023273"/>
    </source>
</evidence>
<protein>
    <recommendedName>
        <fullName evidence="3">Cytoplasmic dynein 2 light intermediate chain 1</fullName>
    </recommendedName>
</protein>
<keyword evidence="11" id="KW-0206">Cytoskeleton</keyword>
<dbReference type="Gene3D" id="3.40.50.300">
    <property type="entry name" value="P-loop containing nucleotide triphosphate hydrolases"/>
    <property type="match status" value="1"/>
</dbReference>
<dbReference type="InterPro" id="IPR040045">
    <property type="entry name" value="DYNC2LI1"/>
</dbReference>
<organism evidence="13 14">
    <name type="scientific">Parnassius mnemosyne</name>
    <name type="common">clouded apollo</name>
    <dbReference type="NCBI Taxonomy" id="213953"/>
    <lineage>
        <taxon>Eukaryota</taxon>
        <taxon>Metazoa</taxon>
        <taxon>Ecdysozoa</taxon>
        <taxon>Arthropoda</taxon>
        <taxon>Hexapoda</taxon>
        <taxon>Insecta</taxon>
        <taxon>Pterygota</taxon>
        <taxon>Neoptera</taxon>
        <taxon>Endopterygota</taxon>
        <taxon>Lepidoptera</taxon>
        <taxon>Glossata</taxon>
        <taxon>Ditrysia</taxon>
        <taxon>Papilionoidea</taxon>
        <taxon>Papilionidae</taxon>
        <taxon>Parnassiinae</taxon>
        <taxon>Parnassini</taxon>
        <taxon>Parnassius</taxon>
        <taxon>Driopa</taxon>
    </lineage>
</organism>
<dbReference type="InterPro" id="IPR027417">
    <property type="entry name" value="P-loop_NTPase"/>
</dbReference>
<dbReference type="CDD" id="cd00882">
    <property type="entry name" value="Ras_like_GTPase"/>
    <property type="match status" value="1"/>
</dbReference>
<comment type="subcellular location">
    <subcellularLocation>
        <location evidence="1">Cytoplasm</location>
        <location evidence="1">Cytoskeleton</location>
        <location evidence="1">Cilium basal body</location>
    </subcellularLocation>
</comment>
<evidence type="ECO:0000256" key="9">
    <source>
        <dbReference type="ARBA" id="ARBA00023069"/>
    </source>
</evidence>
<keyword evidence="10" id="KW-0505">Motor protein</keyword>
<keyword evidence="5" id="KW-0963">Cytoplasm</keyword>
<keyword evidence="9" id="KW-0969">Cilium</keyword>
<dbReference type="Pfam" id="PF08477">
    <property type="entry name" value="Roc"/>
    <property type="match status" value="1"/>
</dbReference>
<evidence type="ECO:0000313" key="13">
    <source>
        <dbReference type="EMBL" id="CAK1601068.1"/>
    </source>
</evidence>
<evidence type="ECO:0000256" key="7">
    <source>
        <dbReference type="ARBA" id="ARBA00022794"/>
    </source>
</evidence>
<accession>A0AAV1M1A2</accession>
<name>A0AAV1M1A2_9NEOP</name>
<keyword evidence="7" id="KW-0970">Cilium biogenesis/degradation</keyword>
<sequence>MVTLPEIAEDIVNKTLAHANDDNSRTIFLAGSKSVGKSTLLNSFLEKTETPRETLVLEYSYGRKSSQRQGIEKIICHVWEYGGKLEMMKNVLTSIPVYKKSIFVIMVDLSKIKTIWNTLQICTETVSDYSDRTQFEEIIIIGGKYDLFKNYDSEIKKLVCDTIRSVALIHNAHILFYSSKEPQLVRKAKEILHNAGFGNGVVIKEKNTNNTKPLSIPKGFDSWESIGVPRSTMEQVKMRHVTRIQLEVEIQDKDKNELQRTHPEPILDSLAALKYEELRNMELFDPAINDYLLCL</sequence>
<reference evidence="13 14" key="1">
    <citation type="submission" date="2023-11" db="EMBL/GenBank/DDBJ databases">
        <authorList>
            <person name="Hedman E."/>
            <person name="Englund M."/>
            <person name="Stromberg M."/>
            <person name="Nyberg Akerstrom W."/>
            <person name="Nylinder S."/>
            <person name="Jareborg N."/>
            <person name="Kallberg Y."/>
            <person name="Kronander E."/>
        </authorList>
    </citation>
    <scope>NUCLEOTIDE SEQUENCE [LARGE SCALE GENOMIC DNA]</scope>
</reference>
<evidence type="ECO:0000256" key="8">
    <source>
        <dbReference type="ARBA" id="ARBA00023017"/>
    </source>
</evidence>
<evidence type="ECO:0000256" key="1">
    <source>
        <dbReference type="ARBA" id="ARBA00004120"/>
    </source>
</evidence>
<keyword evidence="12" id="KW-0966">Cell projection</keyword>
<dbReference type="GO" id="GO:0035735">
    <property type="term" value="P:intraciliary transport involved in cilium assembly"/>
    <property type="evidence" value="ECO:0007669"/>
    <property type="project" value="InterPro"/>
</dbReference>
<dbReference type="GO" id="GO:0005930">
    <property type="term" value="C:axoneme"/>
    <property type="evidence" value="ECO:0007669"/>
    <property type="project" value="TreeGrafter"/>
</dbReference>
<keyword evidence="6" id="KW-0493">Microtubule</keyword>
<dbReference type="GO" id="GO:0036064">
    <property type="term" value="C:ciliary basal body"/>
    <property type="evidence" value="ECO:0007669"/>
    <property type="project" value="TreeGrafter"/>
</dbReference>
<proteinExistence type="inferred from homology"/>
<dbReference type="GO" id="GO:0005868">
    <property type="term" value="C:cytoplasmic dynein complex"/>
    <property type="evidence" value="ECO:0007669"/>
    <property type="project" value="InterPro"/>
</dbReference>
<evidence type="ECO:0000313" key="14">
    <source>
        <dbReference type="Proteomes" id="UP001314205"/>
    </source>
</evidence>